<dbReference type="Gene3D" id="3.80.10.10">
    <property type="entry name" value="Ribonuclease Inhibitor"/>
    <property type="match status" value="1"/>
</dbReference>
<name>A0ABD3AU16_9GENT</name>
<reference evidence="1 2" key="1">
    <citation type="submission" date="2024-11" db="EMBL/GenBank/DDBJ databases">
        <title>A near-complete genome assembly of Cinchona calisaya.</title>
        <authorList>
            <person name="Lian D.C."/>
            <person name="Zhao X.W."/>
            <person name="Wei L."/>
        </authorList>
    </citation>
    <scope>NUCLEOTIDE SEQUENCE [LARGE SCALE GENOMIC DNA]</scope>
    <source>
        <tissue evidence="1">Nenye</tissue>
    </source>
</reference>
<gene>
    <name evidence="1" type="ORF">ACH5RR_003173</name>
</gene>
<protein>
    <submittedName>
        <fullName evidence="1">Uncharacterized protein</fullName>
    </submittedName>
</protein>
<keyword evidence="2" id="KW-1185">Reference proteome</keyword>
<dbReference type="InterPro" id="IPR032675">
    <property type="entry name" value="LRR_dom_sf"/>
</dbReference>
<organism evidence="1 2">
    <name type="scientific">Cinchona calisaya</name>
    <dbReference type="NCBI Taxonomy" id="153742"/>
    <lineage>
        <taxon>Eukaryota</taxon>
        <taxon>Viridiplantae</taxon>
        <taxon>Streptophyta</taxon>
        <taxon>Embryophyta</taxon>
        <taxon>Tracheophyta</taxon>
        <taxon>Spermatophyta</taxon>
        <taxon>Magnoliopsida</taxon>
        <taxon>eudicotyledons</taxon>
        <taxon>Gunneridae</taxon>
        <taxon>Pentapetalae</taxon>
        <taxon>asterids</taxon>
        <taxon>lamiids</taxon>
        <taxon>Gentianales</taxon>
        <taxon>Rubiaceae</taxon>
        <taxon>Cinchonoideae</taxon>
        <taxon>Cinchoneae</taxon>
        <taxon>Cinchona</taxon>
    </lineage>
</organism>
<proteinExistence type="predicted"/>
<dbReference type="EMBL" id="JBJUIK010000002">
    <property type="protein sequence ID" value="KAL3534712.1"/>
    <property type="molecule type" value="Genomic_DNA"/>
</dbReference>
<sequence length="116" mass="12922">MAALKDDTINTITADHLSSSTTLEVGATELFRDTGVLCLRRNDVKDVLSHLIIEGFQFLKNLQIDDCHMLESLVNTVLFGPPLTGVFPVLESLVLRHLRNLEEICNGQQPEGLKTY</sequence>
<dbReference type="AlphaFoldDB" id="A0ABD3AU16"/>
<evidence type="ECO:0000313" key="2">
    <source>
        <dbReference type="Proteomes" id="UP001630127"/>
    </source>
</evidence>
<accession>A0ABD3AU16</accession>
<evidence type="ECO:0000313" key="1">
    <source>
        <dbReference type="EMBL" id="KAL3534712.1"/>
    </source>
</evidence>
<dbReference type="Proteomes" id="UP001630127">
    <property type="component" value="Unassembled WGS sequence"/>
</dbReference>
<comment type="caution">
    <text evidence="1">The sequence shown here is derived from an EMBL/GenBank/DDBJ whole genome shotgun (WGS) entry which is preliminary data.</text>
</comment>